<sequence>MPVNSNIVKPINNQNRYVPQPGGSLMNRSGMTVVVNPPQQASRPGPINSPYPTNSMAQRTVGGTSLMQRTNGRIASNVPSWNYTPGSALTSQSLTTRQQTFTGYPSGLHNVHSQPPNDILDMSEFPALGSSNTTVNNSSTSGLGSSYATTAGTSTSVNGPNDGRSLHHQQQQTQEFTIDDFPALPGATSNGGNRGGIRTTVQPQINSISEQDKKTLRGSTPYSTSSTLVGVPPYSTTNGGISANMHSSNSSTINQSPSTSSVSVTSTSGDSYGLMGLLNVIRMTDPDLSMLALGSDLATLGLNLNSPDSSALYTTFTSPWADNNQIAGLIEPDYQLPSCYNVQPPPPAQSKISSFSDETLFYIFYSMPRDILQEVAAQELYNRNWRYHREQKLWLTKEPGTEPAMKSPTFERGNYIIFDPNNWEKTKEIYYMYDSLEDRPPMMGGLSGIGGVAASQAGVSSLASGGLIQQQQGITQQGLSSVNMAGLMGLGGMPSSNTGGLSAGTLAGLGASPAHMQLHHQYPSASNAAQHHQLGGPIPGLGQSAHYVAQGGLKDY</sequence>
<dbReference type="InterPro" id="IPR038635">
    <property type="entry name" value="CCR4-NOT_su2/3/5_C_sf"/>
</dbReference>
<evidence type="ECO:0000259" key="5">
    <source>
        <dbReference type="Pfam" id="PF04153"/>
    </source>
</evidence>
<dbReference type="Pfam" id="PF04153">
    <property type="entry name" value="NOT2_3_5_C"/>
    <property type="match status" value="1"/>
</dbReference>
<feature type="region of interest" description="Disordered" evidence="4">
    <location>
        <begin position="131"/>
        <end position="233"/>
    </location>
</feature>
<accession>A0A9N9EK29</accession>
<dbReference type="Gene3D" id="2.30.30.1020">
    <property type="entry name" value="CCR4-NOT complex subunit 2/3/5, C-terminal domain"/>
    <property type="match status" value="1"/>
</dbReference>
<evidence type="ECO:0000313" key="6">
    <source>
        <dbReference type="EMBL" id="CAG8677267.1"/>
    </source>
</evidence>
<dbReference type="AlphaFoldDB" id="A0A9N9EK29"/>
<feature type="compositionally biased region" description="Polar residues" evidence="4">
    <location>
        <begin position="217"/>
        <end position="233"/>
    </location>
</feature>
<feature type="compositionally biased region" description="Polar residues" evidence="4">
    <location>
        <begin position="199"/>
        <end position="209"/>
    </location>
</feature>
<dbReference type="GO" id="GO:0006355">
    <property type="term" value="P:regulation of DNA-templated transcription"/>
    <property type="evidence" value="ECO:0007669"/>
    <property type="project" value="InterPro"/>
</dbReference>
<keyword evidence="7" id="KW-1185">Reference proteome</keyword>
<evidence type="ECO:0000256" key="3">
    <source>
        <dbReference type="ARBA" id="ARBA00023163"/>
    </source>
</evidence>
<reference evidence="6" key="1">
    <citation type="submission" date="2021-06" db="EMBL/GenBank/DDBJ databases">
        <authorList>
            <person name="Kallberg Y."/>
            <person name="Tangrot J."/>
            <person name="Rosling A."/>
        </authorList>
    </citation>
    <scope>NUCLEOTIDE SEQUENCE</scope>
    <source>
        <strain evidence="6">FL130A</strain>
    </source>
</reference>
<dbReference type="GO" id="GO:0000289">
    <property type="term" value="P:nuclear-transcribed mRNA poly(A) tail shortening"/>
    <property type="evidence" value="ECO:0007669"/>
    <property type="project" value="UniProtKB-ARBA"/>
</dbReference>
<comment type="similarity">
    <text evidence="1">Belongs to the CNOT2/3/5 family.</text>
</comment>
<dbReference type="InterPro" id="IPR040168">
    <property type="entry name" value="Not2/3/5"/>
</dbReference>
<evidence type="ECO:0000256" key="4">
    <source>
        <dbReference type="SAM" id="MobiDB-lite"/>
    </source>
</evidence>
<dbReference type="EMBL" id="CAJVPS010013484">
    <property type="protein sequence ID" value="CAG8677267.1"/>
    <property type="molecule type" value="Genomic_DNA"/>
</dbReference>
<dbReference type="Proteomes" id="UP000789508">
    <property type="component" value="Unassembled WGS sequence"/>
</dbReference>
<feature type="domain" description="NOT2/NOT3/NOT5 C-terminal" evidence="5">
    <location>
        <begin position="313"/>
        <end position="434"/>
    </location>
</feature>
<name>A0A9N9EK29_9GLOM</name>
<evidence type="ECO:0000256" key="1">
    <source>
        <dbReference type="ARBA" id="ARBA00007682"/>
    </source>
</evidence>
<feature type="compositionally biased region" description="Low complexity" evidence="4">
    <location>
        <begin position="131"/>
        <end position="157"/>
    </location>
</feature>
<dbReference type="GO" id="GO:0030015">
    <property type="term" value="C:CCR4-NOT core complex"/>
    <property type="evidence" value="ECO:0007669"/>
    <property type="project" value="InterPro"/>
</dbReference>
<organism evidence="6 7">
    <name type="scientific">Ambispora leptoticha</name>
    <dbReference type="NCBI Taxonomy" id="144679"/>
    <lineage>
        <taxon>Eukaryota</taxon>
        <taxon>Fungi</taxon>
        <taxon>Fungi incertae sedis</taxon>
        <taxon>Mucoromycota</taxon>
        <taxon>Glomeromycotina</taxon>
        <taxon>Glomeromycetes</taxon>
        <taxon>Archaeosporales</taxon>
        <taxon>Ambisporaceae</taxon>
        <taxon>Ambispora</taxon>
    </lineage>
</organism>
<keyword evidence="2" id="KW-0805">Transcription regulation</keyword>
<proteinExistence type="inferred from homology"/>
<keyword evidence="3" id="KW-0804">Transcription</keyword>
<dbReference type="InterPro" id="IPR007282">
    <property type="entry name" value="NOT2/3/5_C"/>
</dbReference>
<evidence type="ECO:0000313" key="7">
    <source>
        <dbReference type="Proteomes" id="UP000789508"/>
    </source>
</evidence>
<dbReference type="OrthoDB" id="25391at2759"/>
<protein>
    <submittedName>
        <fullName evidence="6">669_t:CDS:1</fullName>
    </submittedName>
</protein>
<evidence type="ECO:0000256" key="2">
    <source>
        <dbReference type="ARBA" id="ARBA00023015"/>
    </source>
</evidence>
<comment type="caution">
    <text evidence="6">The sequence shown here is derived from an EMBL/GenBank/DDBJ whole genome shotgun (WGS) entry which is preliminary data.</text>
</comment>
<dbReference type="PANTHER" id="PTHR23326">
    <property type="entry name" value="CCR4 NOT-RELATED"/>
    <property type="match status" value="1"/>
</dbReference>
<gene>
    <name evidence="6" type="ORF">ALEPTO_LOCUS10762</name>
</gene>